<feature type="compositionally biased region" description="Low complexity" evidence="1">
    <location>
        <begin position="158"/>
        <end position="170"/>
    </location>
</feature>
<organism evidence="2 3">
    <name type="scientific">Globodera pallida</name>
    <name type="common">Potato cyst nematode worm</name>
    <name type="synonym">Heterodera pallida</name>
    <dbReference type="NCBI Taxonomy" id="36090"/>
    <lineage>
        <taxon>Eukaryota</taxon>
        <taxon>Metazoa</taxon>
        <taxon>Ecdysozoa</taxon>
        <taxon>Nematoda</taxon>
        <taxon>Chromadorea</taxon>
        <taxon>Rhabditida</taxon>
        <taxon>Tylenchina</taxon>
        <taxon>Tylenchomorpha</taxon>
        <taxon>Tylenchoidea</taxon>
        <taxon>Heteroderidae</taxon>
        <taxon>Heteroderinae</taxon>
        <taxon>Globodera</taxon>
    </lineage>
</organism>
<evidence type="ECO:0000313" key="3">
    <source>
        <dbReference type="WBParaSite" id="GPLIN_000880000"/>
    </source>
</evidence>
<dbReference type="WBParaSite" id="GPLIN_000880000">
    <property type="protein sequence ID" value="GPLIN_000880000"/>
    <property type="gene ID" value="GPLIN_000880000"/>
</dbReference>
<proteinExistence type="predicted"/>
<keyword evidence="2" id="KW-1185">Reference proteome</keyword>
<evidence type="ECO:0000313" key="2">
    <source>
        <dbReference type="Proteomes" id="UP000050741"/>
    </source>
</evidence>
<sequence length="216" mass="23874">MLATSPICVRRAFRAAPRLERILPDIASRDESRRELQSPKTAVGESDCQRNWRSTEMAVDETGGRRKRRSGVGAFYAHGQASKVFSGWRRHRQSLVQQTQAVAEPKAAGWMQTSQVDPISRPLHQKICGDTSPMSCNGVVPSSGSRSLKASGARLRRGGVSTGSSSTSTGGSQGDRNFPKFRGEAQGSELRRMQNRRPPEPEFEQQIKFYLELKLG</sequence>
<feature type="region of interest" description="Disordered" evidence="1">
    <location>
        <begin position="140"/>
        <end position="204"/>
    </location>
</feature>
<accession>A0A183C7F4</accession>
<name>A0A183C7F4_GLOPA</name>
<protein>
    <submittedName>
        <fullName evidence="3">Uncharacterized protein</fullName>
    </submittedName>
</protein>
<reference evidence="2" key="1">
    <citation type="submission" date="2014-05" db="EMBL/GenBank/DDBJ databases">
        <title>The genome and life-stage specific transcriptomes of Globodera pallida elucidate key aspects of plant parasitism by a cyst nematode.</title>
        <authorList>
            <person name="Cotton J.A."/>
            <person name="Lilley C.J."/>
            <person name="Jones L.M."/>
            <person name="Kikuchi T."/>
            <person name="Reid A.J."/>
            <person name="Thorpe P."/>
            <person name="Tsai I.J."/>
            <person name="Beasley H."/>
            <person name="Blok V."/>
            <person name="Cock P.J.A."/>
            <person name="Van den Akker S.E."/>
            <person name="Holroyd N."/>
            <person name="Hunt M."/>
            <person name="Mantelin S."/>
            <person name="Naghra H."/>
            <person name="Pain A."/>
            <person name="Palomares-Rius J.E."/>
            <person name="Zarowiecki M."/>
            <person name="Berriman M."/>
            <person name="Jones J.T."/>
            <person name="Urwin P.E."/>
        </authorList>
    </citation>
    <scope>NUCLEOTIDE SEQUENCE [LARGE SCALE GENOMIC DNA]</scope>
    <source>
        <strain evidence="2">Lindley</strain>
    </source>
</reference>
<evidence type="ECO:0000256" key="1">
    <source>
        <dbReference type="SAM" id="MobiDB-lite"/>
    </source>
</evidence>
<dbReference type="Proteomes" id="UP000050741">
    <property type="component" value="Unassembled WGS sequence"/>
</dbReference>
<feature type="compositionally biased region" description="Basic and acidic residues" evidence="1">
    <location>
        <begin position="177"/>
        <end position="200"/>
    </location>
</feature>
<reference evidence="3" key="2">
    <citation type="submission" date="2016-06" db="UniProtKB">
        <authorList>
            <consortium name="WormBaseParasite"/>
        </authorList>
    </citation>
    <scope>IDENTIFICATION</scope>
</reference>
<dbReference type="AlphaFoldDB" id="A0A183C7F4"/>